<evidence type="ECO:0000313" key="1">
    <source>
        <dbReference type="EMBL" id="KAF7287615.1"/>
    </source>
</evidence>
<dbReference type="Proteomes" id="UP000625711">
    <property type="component" value="Unassembled WGS sequence"/>
</dbReference>
<proteinExistence type="predicted"/>
<keyword evidence="2" id="KW-1185">Reference proteome</keyword>
<gene>
    <name evidence="1" type="ORF">GWI33_005967</name>
</gene>
<comment type="caution">
    <text evidence="1">The sequence shown here is derived from an EMBL/GenBank/DDBJ whole genome shotgun (WGS) entry which is preliminary data.</text>
</comment>
<organism evidence="1 2">
    <name type="scientific">Rhynchophorus ferrugineus</name>
    <name type="common">Red palm weevil</name>
    <name type="synonym">Curculio ferrugineus</name>
    <dbReference type="NCBI Taxonomy" id="354439"/>
    <lineage>
        <taxon>Eukaryota</taxon>
        <taxon>Metazoa</taxon>
        <taxon>Ecdysozoa</taxon>
        <taxon>Arthropoda</taxon>
        <taxon>Hexapoda</taxon>
        <taxon>Insecta</taxon>
        <taxon>Pterygota</taxon>
        <taxon>Neoptera</taxon>
        <taxon>Endopterygota</taxon>
        <taxon>Coleoptera</taxon>
        <taxon>Polyphaga</taxon>
        <taxon>Cucujiformia</taxon>
        <taxon>Curculionidae</taxon>
        <taxon>Dryophthorinae</taxon>
        <taxon>Rhynchophorus</taxon>
    </lineage>
</organism>
<protein>
    <submittedName>
        <fullName evidence="1">Uncharacterized protein</fullName>
    </submittedName>
</protein>
<dbReference type="AlphaFoldDB" id="A0A834IWC5"/>
<sequence length="164" mass="19165">MPRARVHLSRFNSKSSALDYTQIKRKRPFLSIGVDKRHRRKVRRISSWRSLTWRMDFINSISFKIIKEKPHFIFSAHHSNKTKNIRISIGSANRRARRKSSCGRLMTHSFDENGRKLKVPKRRVEKELATGGLENIDATSSGPKTSQRKVRAVLRATMERHFPD</sequence>
<dbReference type="EMBL" id="JAACXV010000004">
    <property type="protein sequence ID" value="KAF7287615.1"/>
    <property type="molecule type" value="Genomic_DNA"/>
</dbReference>
<name>A0A834IWC5_RHYFE</name>
<accession>A0A834IWC5</accession>
<reference evidence="1" key="1">
    <citation type="submission" date="2020-08" db="EMBL/GenBank/DDBJ databases">
        <title>Genome sequencing and assembly of the red palm weevil Rhynchophorus ferrugineus.</title>
        <authorList>
            <person name="Dias G.B."/>
            <person name="Bergman C.M."/>
            <person name="Manee M."/>
        </authorList>
    </citation>
    <scope>NUCLEOTIDE SEQUENCE</scope>
    <source>
        <strain evidence="1">AA-2017</strain>
        <tissue evidence="1">Whole larva</tissue>
    </source>
</reference>
<evidence type="ECO:0000313" key="2">
    <source>
        <dbReference type="Proteomes" id="UP000625711"/>
    </source>
</evidence>